<feature type="region of interest" description="Disordered" evidence="1">
    <location>
        <begin position="106"/>
        <end position="150"/>
    </location>
</feature>
<dbReference type="Proteomes" id="UP000185151">
    <property type="component" value="Unassembled WGS sequence"/>
</dbReference>
<name>A0A1N6KP83_9BURK</name>
<evidence type="ECO:0000313" key="2">
    <source>
        <dbReference type="EMBL" id="SIO58334.1"/>
    </source>
</evidence>
<dbReference type="EMBL" id="FSRU01000002">
    <property type="protein sequence ID" value="SIO58334.1"/>
    <property type="molecule type" value="Genomic_DNA"/>
</dbReference>
<organism evidence="2 3">
    <name type="scientific">Paraburkholderia phenazinium</name>
    <dbReference type="NCBI Taxonomy" id="60549"/>
    <lineage>
        <taxon>Bacteria</taxon>
        <taxon>Pseudomonadati</taxon>
        <taxon>Pseudomonadota</taxon>
        <taxon>Betaproteobacteria</taxon>
        <taxon>Burkholderiales</taxon>
        <taxon>Burkholderiaceae</taxon>
        <taxon>Paraburkholderia</taxon>
    </lineage>
</organism>
<dbReference type="AlphaFoldDB" id="A0A1N6KP83"/>
<gene>
    <name evidence="2" type="ORF">SAMN05444165_4106</name>
</gene>
<evidence type="ECO:0000313" key="3">
    <source>
        <dbReference type="Proteomes" id="UP000185151"/>
    </source>
</evidence>
<keyword evidence="3" id="KW-1185">Reference proteome</keyword>
<evidence type="ECO:0000256" key="1">
    <source>
        <dbReference type="SAM" id="MobiDB-lite"/>
    </source>
</evidence>
<dbReference type="InterPro" id="IPR036388">
    <property type="entry name" value="WH-like_DNA-bd_sf"/>
</dbReference>
<dbReference type="Gene3D" id="1.10.10.10">
    <property type="entry name" value="Winged helix-like DNA-binding domain superfamily/Winged helix DNA-binding domain"/>
    <property type="match status" value="1"/>
</dbReference>
<accession>A0A1N6KP83</accession>
<reference evidence="2 3" key="1">
    <citation type="submission" date="2016-11" db="EMBL/GenBank/DDBJ databases">
        <authorList>
            <person name="Jaros S."/>
            <person name="Januszkiewicz K."/>
            <person name="Wedrychowicz H."/>
        </authorList>
    </citation>
    <scope>NUCLEOTIDE SEQUENCE [LARGE SCALE GENOMIC DNA]</scope>
    <source>
        <strain evidence="2 3">GAS95</strain>
    </source>
</reference>
<sequence length="319" mass="35195">MNQAWRTSLATGPKFVLVAICDTANDEGVCWPSVATISARTSMGERTVQRHLEDLEKAGLVTRTFRRGRSTNYLVHEGKFPYKTPAKLAPPQDIHPRQIGTPAKLATTPVNDDVAPPPNSTETPAKLAPRTTSNLKKNHQGTGAPPKDVPAVMVEPKASARGARLPKDWILSRSLGLWAATEQPTWTPEHIRKVAAAFKDHWIAQPGVKGRKTDWDATWRNWVRKEGPMAGASSRYVESPVGDWWVSDAGITAKGEELQVPRQKDEATPYYLVRVAKAAGRGPWIDHVLKAAQRVSAEWQQKVVAHLGEALMPTDWYAS</sequence>
<dbReference type="InterPro" id="IPR036390">
    <property type="entry name" value="WH_DNA-bd_sf"/>
</dbReference>
<dbReference type="SUPFAM" id="SSF46785">
    <property type="entry name" value="Winged helix' DNA-binding domain"/>
    <property type="match status" value="1"/>
</dbReference>
<proteinExistence type="predicted"/>
<protein>
    <submittedName>
        <fullName evidence="2">Helix-turn-helix domain-containing protein</fullName>
    </submittedName>
</protein>
<dbReference type="Pfam" id="PF13730">
    <property type="entry name" value="HTH_36"/>
    <property type="match status" value="1"/>
</dbReference>